<dbReference type="Proteomes" id="UP000245523">
    <property type="component" value="Unassembled WGS sequence"/>
</dbReference>
<proteinExistence type="predicted"/>
<protein>
    <recommendedName>
        <fullName evidence="1">RiboL-PSP-HEPN domain-containing protein</fullName>
    </recommendedName>
</protein>
<dbReference type="EMBL" id="QGHD01000025">
    <property type="protein sequence ID" value="PWK93818.1"/>
    <property type="molecule type" value="Genomic_DNA"/>
</dbReference>
<dbReference type="RefSeq" id="WP_109587667.1">
    <property type="nucleotide sequence ID" value="NZ_QGHD01000025.1"/>
</dbReference>
<evidence type="ECO:0000259" key="1">
    <source>
        <dbReference type="Pfam" id="PF18735"/>
    </source>
</evidence>
<sequence>MKIADETSRKEDSRKKRSIRLVVKIFDVRTHFNENIKDVEAKFKLAKKEAKSDLHSAEEIWRSQVVFLESSLDFYIHEVVKYGFLKIFNGEWEETAQSRNFRLRFPLLMKMYKDAGTAAQSLSDEIDEINRENCFLGFDNMQSNLKMIGLKVDGEYKQFINELYGRRNKIAHQSDRIPGTAEKCAIEEADVKNYIKKVKEIVSSIDEQVKENNKR</sequence>
<dbReference type="Pfam" id="PF18735">
    <property type="entry name" value="HEPN_RiboL-PSP"/>
    <property type="match status" value="1"/>
</dbReference>
<dbReference type="InterPro" id="IPR041519">
    <property type="entry name" value="HEPN_RiboL-PSP"/>
</dbReference>
<accession>A0ABX5LJH2</accession>
<gene>
    <name evidence="2" type="ORF">B0H50_12511</name>
</gene>
<feature type="domain" description="RiboL-PSP-HEPN" evidence="1">
    <location>
        <begin position="37"/>
        <end position="210"/>
    </location>
</feature>
<name>A0ABX5LJH2_9BACT</name>
<keyword evidence="3" id="KW-1185">Reference proteome</keyword>
<comment type="caution">
    <text evidence="2">The sequence shown here is derived from an EMBL/GenBank/DDBJ whole genome shotgun (WGS) entry which is preliminary data.</text>
</comment>
<evidence type="ECO:0000313" key="2">
    <source>
        <dbReference type="EMBL" id="PWK93818.1"/>
    </source>
</evidence>
<evidence type="ECO:0000313" key="3">
    <source>
        <dbReference type="Proteomes" id="UP000245523"/>
    </source>
</evidence>
<reference evidence="2 3" key="1">
    <citation type="submission" date="2018-05" db="EMBL/GenBank/DDBJ databases">
        <title>Animal gut microbial communities from fecal samples from Wisconsin, USA.</title>
        <authorList>
            <person name="Neumann A."/>
        </authorList>
    </citation>
    <scope>NUCLEOTIDE SEQUENCE [LARGE SCALE GENOMIC DNA]</scope>
    <source>
        <strain evidence="2 3">UWS4</strain>
    </source>
</reference>
<organism evidence="2 3">
    <name type="scientific">Hallerella porci</name>
    <dbReference type="NCBI Taxonomy" id="1945871"/>
    <lineage>
        <taxon>Bacteria</taxon>
        <taxon>Pseudomonadati</taxon>
        <taxon>Fibrobacterota</taxon>
        <taxon>Fibrobacteria</taxon>
        <taxon>Fibrobacterales</taxon>
        <taxon>Fibrobacteraceae</taxon>
        <taxon>Hallerella</taxon>
    </lineage>
</organism>